<dbReference type="GO" id="GO:0000976">
    <property type="term" value="F:transcription cis-regulatory region binding"/>
    <property type="evidence" value="ECO:0007669"/>
    <property type="project" value="TreeGrafter"/>
</dbReference>
<comment type="similarity">
    <text evidence="1">Belongs to the LysR transcriptional regulatory family.</text>
</comment>
<dbReference type="SUPFAM" id="SSF53850">
    <property type="entry name" value="Periplasmic binding protein-like II"/>
    <property type="match status" value="1"/>
</dbReference>
<dbReference type="PRINTS" id="PR00039">
    <property type="entry name" value="HTHLYSR"/>
</dbReference>
<dbReference type="STRING" id="1109412.BN1221_00610"/>
<gene>
    <name evidence="6" type="ORF">BN1221_00610</name>
</gene>
<sequence length="308" mass="35087">MIVISVGWLGGKIFMDLKRLRYFCKVVEQSSFSKAAQLLNMAQPPLSKRIQELEEELNVSLFMRKGNRIETTDAGYFLYRKACKLLREVEDTARETILIANSERYILRIGLTHLFQSYFKPLFLELHRRCPHAEINVMVSDSSNLESSLNDKLIDVALIQRPYHNEGYDSMTFNPVPLVAVVSKKIMPIPPDNPFPYLELGQLPLILLHRSRDSGVYEILLDLFRKGGVNPNVLMHITQPGVILDWLESGLEAATLLPSSEVDSSKLQHCHVLNVFPSPLVFFPALVKTPATPYMTELLEIVERGYPF</sequence>
<dbReference type="InterPro" id="IPR005119">
    <property type="entry name" value="LysR_subst-bd"/>
</dbReference>
<dbReference type="Pfam" id="PF03466">
    <property type="entry name" value="LysR_substrate"/>
    <property type="match status" value="1"/>
</dbReference>
<dbReference type="GO" id="GO:0003700">
    <property type="term" value="F:DNA-binding transcription factor activity"/>
    <property type="evidence" value="ECO:0007669"/>
    <property type="project" value="InterPro"/>
</dbReference>
<dbReference type="CDD" id="cd05466">
    <property type="entry name" value="PBP2_LTTR_substrate"/>
    <property type="match status" value="1"/>
</dbReference>
<dbReference type="Gene3D" id="3.40.190.290">
    <property type="match status" value="1"/>
</dbReference>
<accession>A0A0G4JQP1</accession>
<dbReference type="InterPro" id="IPR036388">
    <property type="entry name" value="WH-like_DNA-bd_sf"/>
</dbReference>
<evidence type="ECO:0000256" key="2">
    <source>
        <dbReference type="ARBA" id="ARBA00023015"/>
    </source>
</evidence>
<feature type="domain" description="HTH lysR-type" evidence="5">
    <location>
        <begin position="15"/>
        <end position="72"/>
    </location>
</feature>
<dbReference type="InterPro" id="IPR000847">
    <property type="entry name" value="LysR_HTH_N"/>
</dbReference>
<dbReference type="EMBL" id="CGIG01000001">
    <property type="protein sequence ID" value="CPR14203.1"/>
    <property type="molecule type" value="Genomic_DNA"/>
</dbReference>
<evidence type="ECO:0000259" key="5">
    <source>
        <dbReference type="PROSITE" id="PS50931"/>
    </source>
</evidence>
<dbReference type="SUPFAM" id="SSF46785">
    <property type="entry name" value="Winged helix' DNA-binding domain"/>
    <property type="match status" value="1"/>
</dbReference>
<keyword evidence="3" id="KW-0238">DNA-binding</keyword>
<protein>
    <submittedName>
        <fullName evidence="6">Transcriptional regulator, LysR family</fullName>
    </submittedName>
</protein>
<dbReference type="PANTHER" id="PTHR30126:SF40">
    <property type="entry name" value="HTH-TYPE TRANSCRIPTIONAL REGULATOR GLTR"/>
    <property type="match status" value="1"/>
</dbReference>
<keyword evidence="7" id="KW-1185">Reference proteome</keyword>
<dbReference type="Pfam" id="PF00126">
    <property type="entry name" value="HTH_1"/>
    <property type="match status" value="1"/>
</dbReference>
<dbReference type="PROSITE" id="PS50931">
    <property type="entry name" value="HTH_LYSR"/>
    <property type="match status" value="1"/>
</dbReference>
<proteinExistence type="inferred from homology"/>
<dbReference type="Proteomes" id="UP000044377">
    <property type="component" value="Unassembled WGS sequence"/>
</dbReference>
<dbReference type="InterPro" id="IPR036390">
    <property type="entry name" value="WH_DNA-bd_sf"/>
</dbReference>
<evidence type="ECO:0000313" key="7">
    <source>
        <dbReference type="Proteomes" id="UP000044377"/>
    </source>
</evidence>
<evidence type="ECO:0000256" key="4">
    <source>
        <dbReference type="ARBA" id="ARBA00023163"/>
    </source>
</evidence>
<keyword evidence="4" id="KW-0804">Transcription</keyword>
<dbReference type="AlphaFoldDB" id="A0A0G4JQP1"/>
<keyword evidence="2" id="KW-0805">Transcription regulation</keyword>
<dbReference type="FunFam" id="1.10.10.10:FF:000001">
    <property type="entry name" value="LysR family transcriptional regulator"/>
    <property type="match status" value="1"/>
</dbReference>
<name>A0A0G4JQP1_9GAMM</name>
<evidence type="ECO:0000256" key="1">
    <source>
        <dbReference type="ARBA" id="ARBA00009437"/>
    </source>
</evidence>
<evidence type="ECO:0000313" key="6">
    <source>
        <dbReference type="EMBL" id="CPR14203.1"/>
    </source>
</evidence>
<dbReference type="PANTHER" id="PTHR30126">
    <property type="entry name" value="HTH-TYPE TRANSCRIPTIONAL REGULATOR"/>
    <property type="match status" value="1"/>
</dbReference>
<organism evidence="6 7">
    <name type="scientific">Brenneria goodwinii</name>
    <dbReference type="NCBI Taxonomy" id="1109412"/>
    <lineage>
        <taxon>Bacteria</taxon>
        <taxon>Pseudomonadati</taxon>
        <taxon>Pseudomonadota</taxon>
        <taxon>Gammaproteobacteria</taxon>
        <taxon>Enterobacterales</taxon>
        <taxon>Pectobacteriaceae</taxon>
        <taxon>Brenneria</taxon>
    </lineage>
</organism>
<dbReference type="Gene3D" id="1.10.10.10">
    <property type="entry name" value="Winged helix-like DNA-binding domain superfamily/Winged helix DNA-binding domain"/>
    <property type="match status" value="1"/>
</dbReference>
<reference evidence="7" key="1">
    <citation type="submission" date="2015-01" db="EMBL/GenBank/DDBJ databases">
        <authorList>
            <person name="Paterson Steve"/>
        </authorList>
    </citation>
    <scope>NUCLEOTIDE SEQUENCE [LARGE SCALE GENOMIC DNA]</scope>
    <source>
        <strain evidence="7">OBR1</strain>
    </source>
</reference>
<evidence type="ECO:0000256" key="3">
    <source>
        <dbReference type="ARBA" id="ARBA00023125"/>
    </source>
</evidence>